<protein>
    <submittedName>
        <fullName evidence="3">Type III-B CRISPR module RAMP protein Cmr4</fullName>
    </submittedName>
</protein>
<dbReference type="RefSeq" id="WP_190473784.1">
    <property type="nucleotide sequence ID" value="NZ_JACJSG010000019.1"/>
</dbReference>
<dbReference type="PANTHER" id="PTHR36700:SF1">
    <property type="entry name" value="CRISPR SYSTEM CMR SUBUNIT CMR4"/>
    <property type="match status" value="1"/>
</dbReference>
<proteinExistence type="predicted"/>
<reference evidence="3 4" key="1">
    <citation type="journal article" date="2020" name="ISME J.">
        <title>Comparative genomics reveals insights into cyanobacterial evolution and habitat adaptation.</title>
        <authorList>
            <person name="Chen M.Y."/>
            <person name="Teng W.K."/>
            <person name="Zhao L."/>
            <person name="Hu C.X."/>
            <person name="Zhou Y.K."/>
            <person name="Han B.P."/>
            <person name="Song L.R."/>
            <person name="Shu W.S."/>
        </authorList>
    </citation>
    <scope>NUCLEOTIDE SEQUENCE [LARGE SCALE GENOMIC DNA]</scope>
    <source>
        <strain evidence="3 4">FACHB-119</strain>
    </source>
</reference>
<dbReference type="PANTHER" id="PTHR36700">
    <property type="entry name" value="CRISPR SYSTEM CMR SUBUNIT CMR4"/>
    <property type="match status" value="1"/>
</dbReference>
<gene>
    <name evidence="3" type="ORF">H6G83_15445</name>
</gene>
<feature type="domain" description="CRISPR type III-associated protein" evidence="2">
    <location>
        <begin position="9"/>
        <end position="278"/>
    </location>
</feature>
<dbReference type="InterPro" id="IPR013410">
    <property type="entry name" value="CRISPR-assoc_RAMP_Cmr4"/>
</dbReference>
<accession>A0ABR8D465</accession>
<name>A0ABR8D465_9NOST</name>
<keyword evidence="4" id="KW-1185">Reference proteome</keyword>
<dbReference type="Pfam" id="PF03787">
    <property type="entry name" value="RAMPs"/>
    <property type="match status" value="1"/>
</dbReference>
<keyword evidence="1" id="KW-0051">Antiviral defense</keyword>
<dbReference type="Proteomes" id="UP000661112">
    <property type="component" value="Unassembled WGS sequence"/>
</dbReference>
<comment type="caution">
    <text evidence="3">The sequence shown here is derived from an EMBL/GenBank/DDBJ whole genome shotgun (WGS) entry which is preliminary data.</text>
</comment>
<evidence type="ECO:0000259" key="2">
    <source>
        <dbReference type="Pfam" id="PF03787"/>
    </source>
</evidence>
<evidence type="ECO:0000313" key="3">
    <source>
        <dbReference type="EMBL" id="MBD2501985.1"/>
    </source>
</evidence>
<dbReference type="InterPro" id="IPR005537">
    <property type="entry name" value="RAMP_III_fam"/>
</dbReference>
<organism evidence="3 4">
    <name type="scientific">Anabaena azotica FACHB-119</name>
    <dbReference type="NCBI Taxonomy" id="947527"/>
    <lineage>
        <taxon>Bacteria</taxon>
        <taxon>Bacillati</taxon>
        <taxon>Cyanobacteriota</taxon>
        <taxon>Cyanophyceae</taxon>
        <taxon>Nostocales</taxon>
        <taxon>Nostocaceae</taxon>
        <taxon>Anabaena</taxon>
        <taxon>Anabaena azotica</taxon>
    </lineage>
</organism>
<sequence>MYQKGYGIINTLAPVHVGATAGEERGNLNLIFRDQFTKTGIIPGSSIRGRLRSEMRQDEYQKYKQSEKKEEAEARTLAEVKVNKWYGNDANSSDSERTSESLVKFEYASIVWLPVFCPGQPIVWVSCPRLLKRYKRITQSKEPIPSKYTRSSNLVPLPGNKLFFNFGFLTIENHQNLSPWFPDGQELPAVVIGDDEIGMIHDMALYRQSRVALEKDQKRVADKAFFNVEALPEETILVFPVALKPDEAGEKWQPFPNAEKVNDIYLGGLESVGFGHCEIKFFILNNSQLTKV</sequence>
<dbReference type="EMBL" id="JACJSG010000019">
    <property type="protein sequence ID" value="MBD2501985.1"/>
    <property type="molecule type" value="Genomic_DNA"/>
</dbReference>
<evidence type="ECO:0000313" key="4">
    <source>
        <dbReference type="Proteomes" id="UP000661112"/>
    </source>
</evidence>
<evidence type="ECO:0000256" key="1">
    <source>
        <dbReference type="ARBA" id="ARBA00023118"/>
    </source>
</evidence>